<feature type="region of interest" description="Disordered" evidence="1">
    <location>
        <begin position="60"/>
        <end position="95"/>
    </location>
</feature>
<proteinExistence type="predicted"/>
<comment type="caution">
    <text evidence="3">The sequence shown here is derived from an EMBL/GenBank/DDBJ whole genome shotgun (WGS) entry which is preliminary data.</text>
</comment>
<evidence type="ECO:0000313" key="3">
    <source>
        <dbReference type="EMBL" id="GHP09843.1"/>
    </source>
</evidence>
<evidence type="ECO:0000256" key="2">
    <source>
        <dbReference type="SAM" id="SignalP"/>
    </source>
</evidence>
<dbReference type="EMBL" id="BNJQ01000026">
    <property type="protein sequence ID" value="GHP09843.1"/>
    <property type="molecule type" value="Genomic_DNA"/>
</dbReference>
<accession>A0A830HT55</accession>
<keyword evidence="4" id="KW-1185">Reference proteome</keyword>
<feature type="signal peptide" evidence="2">
    <location>
        <begin position="1"/>
        <end position="39"/>
    </location>
</feature>
<evidence type="ECO:0000256" key="1">
    <source>
        <dbReference type="SAM" id="MobiDB-lite"/>
    </source>
</evidence>
<feature type="region of interest" description="Disordered" evidence="1">
    <location>
        <begin position="117"/>
        <end position="137"/>
    </location>
</feature>
<reference evidence="3" key="1">
    <citation type="submission" date="2020-10" db="EMBL/GenBank/DDBJ databases">
        <title>Unveiling of a novel bifunctional photoreceptor, Dualchrome1, isolated from a cosmopolitan green alga.</title>
        <authorList>
            <person name="Suzuki S."/>
            <person name="Kawachi M."/>
        </authorList>
    </citation>
    <scope>NUCLEOTIDE SEQUENCE</scope>
    <source>
        <strain evidence="3">NIES 2893</strain>
    </source>
</reference>
<feature type="region of interest" description="Disordered" evidence="1">
    <location>
        <begin position="236"/>
        <end position="290"/>
    </location>
</feature>
<dbReference type="PANTHER" id="PTHR36357:SF1">
    <property type="entry name" value="OS03G0148300 PROTEIN"/>
    <property type="match status" value="1"/>
</dbReference>
<dbReference type="Proteomes" id="UP000660262">
    <property type="component" value="Unassembled WGS sequence"/>
</dbReference>
<feature type="region of interest" description="Disordered" evidence="1">
    <location>
        <begin position="311"/>
        <end position="332"/>
    </location>
</feature>
<sequence length="332" mass="37439">MAAHCSGSCTGRLLRPTTPTLLLLLLALVLSLLVTYAVAQRRVPTVGDVDDIEDDEEDETFRSWGVHSANTPDRSARLTESKRGRTHTLREDPNGNVNMADQAFALFRQLEYAKTKDMDPESEEFQKDTLGDGSGGSASQICAVKLKDDPKRTTREAGSIAGVLKTLLVTAGAAKDSVIAQDKDTILINTVHSRLREIRKVALTYPGVKEFEHMGKVWVIDGEDDDGEPAYRRLPLEHQPDIPHGGDIYNDLVKDHERDKKRRKREAKAEAKRRRKEEKKRKRMAKSIEDGTFRMDDYEFPSMDMEQMIGTEQSGFLEDALSKKVRNQRDEL</sequence>
<organism evidence="3 4">
    <name type="scientific">Pycnococcus provasolii</name>
    <dbReference type="NCBI Taxonomy" id="41880"/>
    <lineage>
        <taxon>Eukaryota</taxon>
        <taxon>Viridiplantae</taxon>
        <taxon>Chlorophyta</taxon>
        <taxon>Pseudoscourfieldiophyceae</taxon>
        <taxon>Pseudoscourfieldiales</taxon>
        <taxon>Pycnococcaceae</taxon>
        <taxon>Pycnococcus</taxon>
    </lineage>
</organism>
<dbReference type="AlphaFoldDB" id="A0A830HT55"/>
<feature type="compositionally biased region" description="Basic residues" evidence="1">
    <location>
        <begin position="259"/>
        <end position="285"/>
    </location>
</feature>
<feature type="compositionally biased region" description="Basic and acidic residues" evidence="1">
    <location>
        <begin position="74"/>
        <end position="93"/>
    </location>
</feature>
<feature type="compositionally biased region" description="Basic and acidic residues" evidence="1">
    <location>
        <begin position="117"/>
        <end position="130"/>
    </location>
</feature>
<keyword evidence="2" id="KW-0732">Signal</keyword>
<gene>
    <name evidence="3" type="ORF">PPROV_000857800</name>
</gene>
<evidence type="ECO:0000313" key="4">
    <source>
        <dbReference type="Proteomes" id="UP000660262"/>
    </source>
</evidence>
<feature type="chain" id="PRO_5033007640" evidence="2">
    <location>
        <begin position="40"/>
        <end position="332"/>
    </location>
</feature>
<dbReference type="PANTHER" id="PTHR36357">
    <property type="entry name" value="OS03G0148300 PROTEIN"/>
    <property type="match status" value="1"/>
</dbReference>
<protein>
    <submittedName>
        <fullName evidence="3">Uncharacterized protein</fullName>
    </submittedName>
</protein>
<name>A0A830HT55_9CHLO</name>